<organism evidence="1 2">
    <name type="scientific">Piloderma croceum (strain F 1598)</name>
    <dbReference type="NCBI Taxonomy" id="765440"/>
    <lineage>
        <taxon>Eukaryota</taxon>
        <taxon>Fungi</taxon>
        <taxon>Dikarya</taxon>
        <taxon>Basidiomycota</taxon>
        <taxon>Agaricomycotina</taxon>
        <taxon>Agaricomycetes</taxon>
        <taxon>Agaricomycetidae</taxon>
        <taxon>Atheliales</taxon>
        <taxon>Atheliaceae</taxon>
        <taxon>Piloderma</taxon>
    </lineage>
</organism>
<evidence type="ECO:0000313" key="2">
    <source>
        <dbReference type="Proteomes" id="UP000054166"/>
    </source>
</evidence>
<evidence type="ECO:0000313" key="1">
    <source>
        <dbReference type="EMBL" id="KIM91043.1"/>
    </source>
</evidence>
<dbReference type="InParanoid" id="A0A0C3BWW8"/>
<reference evidence="2" key="2">
    <citation type="submission" date="2015-01" db="EMBL/GenBank/DDBJ databases">
        <title>Evolutionary Origins and Diversification of the Mycorrhizal Mutualists.</title>
        <authorList>
            <consortium name="DOE Joint Genome Institute"/>
            <consortium name="Mycorrhizal Genomics Consortium"/>
            <person name="Kohler A."/>
            <person name="Kuo A."/>
            <person name="Nagy L.G."/>
            <person name="Floudas D."/>
            <person name="Copeland A."/>
            <person name="Barry K.W."/>
            <person name="Cichocki N."/>
            <person name="Veneault-Fourrey C."/>
            <person name="LaButti K."/>
            <person name="Lindquist E.A."/>
            <person name="Lipzen A."/>
            <person name="Lundell T."/>
            <person name="Morin E."/>
            <person name="Murat C."/>
            <person name="Riley R."/>
            <person name="Ohm R."/>
            <person name="Sun H."/>
            <person name="Tunlid A."/>
            <person name="Henrissat B."/>
            <person name="Grigoriev I.V."/>
            <person name="Hibbett D.S."/>
            <person name="Martin F."/>
        </authorList>
    </citation>
    <scope>NUCLEOTIDE SEQUENCE [LARGE SCALE GENOMIC DNA]</scope>
    <source>
        <strain evidence="2">F 1598</strain>
    </source>
</reference>
<name>A0A0C3BWW8_PILCF</name>
<protein>
    <submittedName>
        <fullName evidence="1">Uncharacterized protein</fullName>
    </submittedName>
</protein>
<gene>
    <name evidence="1" type="ORF">PILCRDRAFT_161591</name>
</gene>
<dbReference type="EMBL" id="KN832972">
    <property type="protein sequence ID" value="KIM91043.1"/>
    <property type="molecule type" value="Genomic_DNA"/>
</dbReference>
<dbReference type="AlphaFoldDB" id="A0A0C3BWW8"/>
<sequence>MYATSLFESGCQVRFLPSSYDEQRFIYILSFHSRSRLFSFELITGLFSFCTLDAVSPLHSSPRFSLVLDSFWYIWMNEMVWRILGQDSRRWWCFFCITRIAKLGWGWRREAVLP</sequence>
<dbReference type="HOGENOM" id="CLU_2121955_0_0_1"/>
<proteinExistence type="predicted"/>
<reference evidence="1 2" key="1">
    <citation type="submission" date="2014-04" db="EMBL/GenBank/DDBJ databases">
        <authorList>
            <consortium name="DOE Joint Genome Institute"/>
            <person name="Kuo A."/>
            <person name="Tarkka M."/>
            <person name="Buscot F."/>
            <person name="Kohler A."/>
            <person name="Nagy L.G."/>
            <person name="Floudas D."/>
            <person name="Copeland A."/>
            <person name="Barry K.W."/>
            <person name="Cichocki N."/>
            <person name="Veneault-Fourrey C."/>
            <person name="LaButti K."/>
            <person name="Lindquist E.A."/>
            <person name="Lipzen A."/>
            <person name="Lundell T."/>
            <person name="Morin E."/>
            <person name="Murat C."/>
            <person name="Sun H."/>
            <person name="Tunlid A."/>
            <person name="Henrissat B."/>
            <person name="Grigoriev I.V."/>
            <person name="Hibbett D.S."/>
            <person name="Martin F."/>
            <person name="Nordberg H.P."/>
            <person name="Cantor M.N."/>
            <person name="Hua S.X."/>
        </authorList>
    </citation>
    <scope>NUCLEOTIDE SEQUENCE [LARGE SCALE GENOMIC DNA]</scope>
    <source>
        <strain evidence="1 2">F 1598</strain>
    </source>
</reference>
<keyword evidence="2" id="KW-1185">Reference proteome</keyword>
<accession>A0A0C3BWW8</accession>
<dbReference type="Proteomes" id="UP000054166">
    <property type="component" value="Unassembled WGS sequence"/>
</dbReference>